<evidence type="ECO:0000313" key="5">
    <source>
        <dbReference type="EMBL" id="QAA30338.1"/>
    </source>
</evidence>
<evidence type="ECO:0000256" key="2">
    <source>
        <dbReference type="ARBA" id="ARBA00022723"/>
    </source>
</evidence>
<dbReference type="AlphaFoldDB" id="A0A410DMP2"/>
<keyword evidence="3" id="KW-0408">Iron</keyword>
<dbReference type="CDD" id="cd12107">
    <property type="entry name" value="Hemerythrin"/>
    <property type="match status" value="1"/>
</dbReference>
<sequence length="132" mass="16192">MYELTKEYETGIDKIDNEHRKLFEIADKCYQIVNGGFYEDKYKEIQSVINELKYYTKFHFSEEEKFMESIKHKQIFSHKLQHDYFIEKIDSIDINELKDNQDKYIADILDFVVIWIKQHILQKDKQYVKDVH</sequence>
<dbReference type="PANTHER" id="PTHR37164:SF1">
    <property type="entry name" value="BACTERIOHEMERYTHRIN"/>
    <property type="match status" value="1"/>
</dbReference>
<evidence type="ECO:0000256" key="1">
    <source>
        <dbReference type="ARBA" id="ARBA00010587"/>
    </source>
</evidence>
<dbReference type="RefSeq" id="WP_128210789.1">
    <property type="nucleotide sequence ID" value="NZ_CP025746.1"/>
</dbReference>
<dbReference type="SUPFAM" id="SSF47188">
    <property type="entry name" value="Hemerythrin-like"/>
    <property type="match status" value="1"/>
</dbReference>
<name>A0A410DMP2_9CLOT</name>
<protein>
    <submittedName>
        <fullName evidence="5">Bacteriohemerythrin</fullName>
    </submittedName>
</protein>
<reference evidence="5 6" key="1">
    <citation type="submission" date="2018-01" db="EMBL/GenBank/DDBJ databases">
        <title>Genome Sequencing and Assembly of Anaerobacter polyendosporus strain CT4.</title>
        <authorList>
            <person name="Tachaapaikoon C."/>
            <person name="Sutheeworapong S."/>
            <person name="Jenjaroenpun P."/>
            <person name="Wongsurawat T."/>
            <person name="Nookeaw I."/>
            <person name="Cheawchanlertfa P."/>
            <person name="Kosugi A."/>
            <person name="Cheevadhanarak S."/>
            <person name="Ratanakhanokchai K."/>
        </authorList>
    </citation>
    <scope>NUCLEOTIDE SEQUENCE [LARGE SCALE GENOMIC DNA]</scope>
    <source>
        <strain evidence="5 6">CT4</strain>
    </source>
</reference>
<organism evidence="5 6">
    <name type="scientific">Clostridium manihotivorum</name>
    <dbReference type="NCBI Taxonomy" id="2320868"/>
    <lineage>
        <taxon>Bacteria</taxon>
        <taxon>Bacillati</taxon>
        <taxon>Bacillota</taxon>
        <taxon>Clostridia</taxon>
        <taxon>Eubacteriales</taxon>
        <taxon>Clostridiaceae</taxon>
        <taxon>Clostridium</taxon>
    </lineage>
</organism>
<dbReference type="KEGG" id="cmah:C1I91_00810"/>
<dbReference type="NCBIfam" id="TIGR02481">
    <property type="entry name" value="hemeryth_dom"/>
    <property type="match status" value="1"/>
</dbReference>
<dbReference type="InterPro" id="IPR012312">
    <property type="entry name" value="Hemerythrin-like"/>
</dbReference>
<accession>A0A410DMP2</accession>
<dbReference type="OrthoDB" id="9797092at2"/>
<proteinExistence type="inferred from homology"/>
<gene>
    <name evidence="5" type="ORF">C1I91_00810</name>
</gene>
<dbReference type="InterPro" id="IPR050669">
    <property type="entry name" value="Hemerythrin"/>
</dbReference>
<dbReference type="NCBIfam" id="NF033749">
    <property type="entry name" value="bact_hemeryth"/>
    <property type="match status" value="1"/>
</dbReference>
<dbReference type="Proteomes" id="UP000286268">
    <property type="component" value="Chromosome"/>
</dbReference>
<dbReference type="InterPro" id="IPR012827">
    <property type="entry name" value="Hemerythrin_metal-bd"/>
</dbReference>
<evidence type="ECO:0000313" key="6">
    <source>
        <dbReference type="Proteomes" id="UP000286268"/>
    </source>
</evidence>
<dbReference type="PANTHER" id="PTHR37164">
    <property type="entry name" value="BACTERIOHEMERYTHRIN"/>
    <property type="match status" value="1"/>
</dbReference>
<dbReference type="InterPro" id="IPR035938">
    <property type="entry name" value="Hemerythrin-like_sf"/>
</dbReference>
<dbReference type="EMBL" id="CP025746">
    <property type="protein sequence ID" value="QAA30338.1"/>
    <property type="molecule type" value="Genomic_DNA"/>
</dbReference>
<evidence type="ECO:0000259" key="4">
    <source>
        <dbReference type="Pfam" id="PF01814"/>
    </source>
</evidence>
<keyword evidence="6" id="KW-1185">Reference proteome</keyword>
<dbReference type="Pfam" id="PF01814">
    <property type="entry name" value="Hemerythrin"/>
    <property type="match status" value="1"/>
</dbReference>
<dbReference type="GO" id="GO:0046872">
    <property type="term" value="F:metal ion binding"/>
    <property type="evidence" value="ECO:0007669"/>
    <property type="project" value="UniProtKB-KW"/>
</dbReference>
<comment type="similarity">
    <text evidence="1">Belongs to the hemerythrin family.</text>
</comment>
<dbReference type="Gene3D" id="1.20.120.50">
    <property type="entry name" value="Hemerythrin-like"/>
    <property type="match status" value="1"/>
</dbReference>
<keyword evidence="2" id="KW-0479">Metal-binding</keyword>
<feature type="domain" description="Hemerythrin-like" evidence="4">
    <location>
        <begin position="10"/>
        <end position="128"/>
    </location>
</feature>
<evidence type="ECO:0000256" key="3">
    <source>
        <dbReference type="ARBA" id="ARBA00023004"/>
    </source>
</evidence>